<evidence type="ECO:0000313" key="4">
    <source>
        <dbReference type="Proteomes" id="UP001470230"/>
    </source>
</evidence>
<feature type="region of interest" description="Disordered" evidence="1">
    <location>
        <begin position="139"/>
        <end position="238"/>
    </location>
</feature>
<dbReference type="Gene3D" id="1.10.418.10">
    <property type="entry name" value="Calponin-like domain"/>
    <property type="match status" value="2"/>
</dbReference>
<dbReference type="SMART" id="SM00033">
    <property type="entry name" value="CH"/>
    <property type="match status" value="2"/>
</dbReference>
<feature type="compositionally biased region" description="Basic and acidic residues" evidence="1">
    <location>
        <begin position="225"/>
        <end position="238"/>
    </location>
</feature>
<comment type="caution">
    <text evidence="3">The sequence shown here is derived from an EMBL/GenBank/DDBJ whole genome shotgun (WGS) entry which is preliminary data.</text>
</comment>
<dbReference type="EMBL" id="JAPFFF010000002">
    <property type="protein sequence ID" value="KAK8897138.1"/>
    <property type="molecule type" value="Genomic_DNA"/>
</dbReference>
<dbReference type="InterPro" id="IPR001715">
    <property type="entry name" value="CH_dom"/>
</dbReference>
<dbReference type="InterPro" id="IPR036872">
    <property type="entry name" value="CH_dom_sf"/>
</dbReference>
<name>A0ABR2L215_9EUKA</name>
<sequence>MSKAKVNITGDHKPLPLRVRVFSKWVSIKLRTKGITVHNIISQIRNGAILVNLAEVLTENTKHETWTRNPTKPFQYIENIELALSLFKNHGVKFHYHIVNPQEISSGNIKSINSLIWSLVMKYTIEPIVFTKNENEAISNQNSNSQANDDQKTDSTCNQPNNNEDQNNSDKDYADNNENSKNADNENNKNDDNENNNKNGDNENNKDENKENANNDINEGNNDNTNDKEDKEIKENKNKDNIETQKLFKNKKHLALLLLLKWCTDNTNDYEGIENCRPVHLALAALLNNFRPDVINYKKNFNKNDRSIAISIVKAMKVLKIPILIESEDLLNPIDDRSFFTQVALIKEVLQPQSDTSIDDVFELKKQLLSFENGDSSSNIGKSASYCSLNAYNEYDDDDDENDEKSRELINLQNASNLTNYSSGAFSSGSGADNFSFSNYEKPASHRPFMLLMTMDDNGHNSRIGKILAMTVLEEHLLNPAGYRIDLATPNPSDPAQQFTFGEGEWITVIDSVKKPGMVWDVANADSTDPPEGTPFYLFPFHGQHNQRFTYEQGRILATQNMQAVTFVGNQFPFVMKKVCESSSSLQIFKLQYL</sequence>
<proteinExistence type="predicted"/>
<evidence type="ECO:0000256" key="1">
    <source>
        <dbReference type="SAM" id="MobiDB-lite"/>
    </source>
</evidence>
<accession>A0ABR2L215</accession>
<organism evidence="3 4">
    <name type="scientific">Tritrichomonas musculus</name>
    <dbReference type="NCBI Taxonomy" id="1915356"/>
    <lineage>
        <taxon>Eukaryota</taxon>
        <taxon>Metamonada</taxon>
        <taxon>Parabasalia</taxon>
        <taxon>Tritrichomonadida</taxon>
        <taxon>Tritrichomonadidae</taxon>
        <taxon>Tritrichomonas</taxon>
    </lineage>
</organism>
<dbReference type="Pfam" id="PF00307">
    <property type="entry name" value="CH"/>
    <property type="match status" value="1"/>
</dbReference>
<reference evidence="3 4" key="1">
    <citation type="submission" date="2024-04" db="EMBL/GenBank/DDBJ databases">
        <title>Tritrichomonas musculus Genome.</title>
        <authorList>
            <person name="Alves-Ferreira E."/>
            <person name="Grigg M."/>
            <person name="Lorenzi H."/>
            <person name="Galac M."/>
        </authorList>
    </citation>
    <scope>NUCLEOTIDE SEQUENCE [LARGE SCALE GENOMIC DNA]</scope>
    <source>
        <strain evidence="3 4">EAF2021</strain>
    </source>
</reference>
<evidence type="ECO:0000313" key="3">
    <source>
        <dbReference type="EMBL" id="KAK8897138.1"/>
    </source>
</evidence>
<gene>
    <name evidence="3" type="ORF">M9Y10_015072</name>
</gene>
<dbReference type="Proteomes" id="UP001470230">
    <property type="component" value="Unassembled WGS sequence"/>
</dbReference>
<evidence type="ECO:0000259" key="2">
    <source>
        <dbReference type="PROSITE" id="PS50021"/>
    </source>
</evidence>
<feature type="compositionally biased region" description="Low complexity" evidence="1">
    <location>
        <begin position="214"/>
        <end position="224"/>
    </location>
</feature>
<feature type="compositionally biased region" description="Basic and acidic residues" evidence="1">
    <location>
        <begin position="200"/>
        <end position="213"/>
    </location>
</feature>
<dbReference type="SUPFAM" id="SSF47576">
    <property type="entry name" value="Calponin-homology domain, CH-domain"/>
    <property type="match status" value="1"/>
</dbReference>
<keyword evidence="4" id="KW-1185">Reference proteome</keyword>
<dbReference type="SUPFAM" id="SSF50370">
    <property type="entry name" value="Ricin B-like lectins"/>
    <property type="match status" value="1"/>
</dbReference>
<feature type="domain" description="Calponin-homology (CH)" evidence="2">
    <location>
        <begin position="16"/>
        <end position="124"/>
    </location>
</feature>
<protein>
    <recommendedName>
        <fullName evidence="2">Calponin-homology (CH) domain-containing protein</fullName>
    </recommendedName>
</protein>
<feature type="compositionally biased region" description="Low complexity" evidence="1">
    <location>
        <begin position="139"/>
        <end position="148"/>
    </location>
</feature>
<dbReference type="InterPro" id="IPR035992">
    <property type="entry name" value="Ricin_B-like_lectins"/>
</dbReference>
<dbReference type="PROSITE" id="PS50021">
    <property type="entry name" value="CH"/>
    <property type="match status" value="1"/>
</dbReference>
<feature type="compositionally biased region" description="Basic and acidic residues" evidence="1">
    <location>
        <begin position="181"/>
        <end position="192"/>
    </location>
</feature>